<protein>
    <submittedName>
        <fullName evidence="10">Transposon Tf2-6 polyprotein</fullName>
    </submittedName>
</protein>
<name>A0ABQ5K202_9EUKA</name>
<evidence type="ECO:0000259" key="8">
    <source>
        <dbReference type="PROSITE" id="PS50878"/>
    </source>
</evidence>
<keyword evidence="3" id="KW-0540">Nuclease</keyword>
<dbReference type="Pfam" id="PF00665">
    <property type="entry name" value="rve"/>
    <property type="match status" value="1"/>
</dbReference>
<feature type="domain" description="Integrase catalytic" evidence="9">
    <location>
        <begin position="1181"/>
        <end position="1344"/>
    </location>
</feature>
<evidence type="ECO:0000256" key="2">
    <source>
        <dbReference type="ARBA" id="ARBA00022695"/>
    </source>
</evidence>
<evidence type="ECO:0000259" key="9">
    <source>
        <dbReference type="PROSITE" id="PS50994"/>
    </source>
</evidence>
<keyword evidence="1" id="KW-0808">Transferase</keyword>
<gene>
    <name evidence="10" type="ORF">ADUPG1_013166</name>
</gene>
<evidence type="ECO:0000313" key="11">
    <source>
        <dbReference type="Proteomes" id="UP001057375"/>
    </source>
</evidence>
<dbReference type="Pfam" id="PF00078">
    <property type="entry name" value="RVT_1"/>
    <property type="match status" value="1"/>
</dbReference>
<dbReference type="Proteomes" id="UP001057375">
    <property type="component" value="Unassembled WGS sequence"/>
</dbReference>
<evidence type="ECO:0000313" key="10">
    <source>
        <dbReference type="EMBL" id="GKT25866.1"/>
    </source>
</evidence>
<evidence type="ECO:0000256" key="3">
    <source>
        <dbReference type="ARBA" id="ARBA00022722"/>
    </source>
</evidence>
<feature type="compositionally biased region" description="Basic and acidic residues" evidence="7">
    <location>
        <begin position="1"/>
        <end position="18"/>
    </location>
</feature>
<dbReference type="SUPFAM" id="SSF53098">
    <property type="entry name" value="Ribonuclease H-like"/>
    <property type="match status" value="1"/>
</dbReference>
<feature type="region of interest" description="Disordered" evidence="7">
    <location>
        <begin position="398"/>
        <end position="421"/>
    </location>
</feature>
<dbReference type="PROSITE" id="PS50994">
    <property type="entry name" value="INTEGRASE"/>
    <property type="match status" value="1"/>
</dbReference>
<keyword evidence="11" id="KW-1185">Reference proteome</keyword>
<dbReference type="InterPro" id="IPR001584">
    <property type="entry name" value="Integrase_cat-core"/>
</dbReference>
<dbReference type="InterPro" id="IPR041588">
    <property type="entry name" value="Integrase_H2C2"/>
</dbReference>
<dbReference type="InterPro" id="IPR043502">
    <property type="entry name" value="DNA/RNA_pol_sf"/>
</dbReference>
<keyword evidence="2" id="KW-0548">Nucleotidyltransferase</keyword>
<keyword evidence="6" id="KW-0695">RNA-directed DNA polymerase</keyword>
<organism evidence="10 11">
    <name type="scientific">Aduncisulcus paluster</name>
    <dbReference type="NCBI Taxonomy" id="2918883"/>
    <lineage>
        <taxon>Eukaryota</taxon>
        <taxon>Metamonada</taxon>
        <taxon>Carpediemonas-like organisms</taxon>
        <taxon>Aduncisulcus</taxon>
    </lineage>
</organism>
<evidence type="ECO:0000256" key="4">
    <source>
        <dbReference type="ARBA" id="ARBA00022759"/>
    </source>
</evidence>
<dbReference type="InterPro" id="IPR000477">
    <property type="entry name" value="RT_dom"/>
</dbReference>
<dbReference type="InterPro" id="IPR012337">
    <property type="entry name" value="RNaseH-like_sf"/>
</dbReference>
<evidence type="ECO:0000256" key="7">
    <source>
        <dbReference type="SAM" id="MobiDB-lite"/>
    </source>
</evidence>
<dbReference type="Pfam" id="PF17917">
    <property type="entry name" value="RT_RNaseH"/>
    <property type="match status" value="1"/>
</dbReference>
<dbReference type="Gene3D" id="3.30.70.270">
    <property type="match status" value="2"/>
</dbReference>
<evidence type="ECO:0000256" key="1">
    <source>
        <dbReference type="ARBA" id="ARBA00022679"/>
    </source>
</evidence>
<keyword evidence="5" id="KW-0378">Hydrolase</keyword>
<proteinExistence type="predicted"/>
<feature type="compositionally biased region" description="Polar residues" evidence="7">
    <location>
        <begin position="411"/>
        <end position="421"/>
    </location>
</feature>
<dbReference type="Gene3D" id="3.10.20.370">
    <property type="match status" value="1"/>
</dbReference>
<reference evidence="10" key="1">
    <citation type="submission" date="2022-03" db="EMBL/GenBank/DDBJ databases">
        <title>Draft genome sequence of Aduncisulcus paluster, a free-living microaerophilic Fornicata.</title>
        <authorList>
            <person name="Yuyama I."/>
            <person name="Kume K."/>
            <person name="Tamura T."/>
            <person name="Inagaki Y."/>
            <person name="Hashimoto T."/>
        </authorList>
    </citation>
    <scope>NUCLEOTIDE SEQUENCE</scope>
    <source>
        <strain evidence="10">NY0171</strain>
    </source>
</reference>
<dbReference type="Gene3D" id="3.10.10.10">
    <property type="entry name" value="HIV Type 1 Reverse Transcriptase, subunit A, domain 1"/>
    <property type="match status" value="1"/>
</dbReference>
<dbReference type="PANTHER" id="PTHR37984:SF5">
    <property type="entry name" value="PROTEIN NYNRIN-LIKE"/>
    <property type="match status" value="1"/>
</dbReference>
<dbReference type="PANTHER" id="PTHR37984">
    <property type="entry name" value="PROTEIN CBG26694"/>
    <property type="match status" value="1"/>
</dbReference>
<dbReference type="InterPro" id="IPR043128">
    <property type="entry name" value="Rev_trsase/Diguanyl_cyclase"/>
</dbReference>
<accession>A0ABQ5K202</accession>
<sequence>MNKQRMERRLRKETDFTSHPDNFSLLGTDSSTSSISFSDQLTVQQNSIMTLTKLVEEQQKAMDIMAKAIHNLSDKLEGRGKLEGREKVKECPLKKVSTSASIIDKIVPNPIDTHCSDSSFIVNPFLTLSQKDYKENSTAGTRTRAFHLDGEAPTARTTKGKIPKTVKKVPKTKDPPMKVDPFDDLFEDEHTFEGEKDEIVRKRTTPGQYEARIRDDIIPRVGQDIGKPPILEVLSAKAYETFITQYKAYESRGGIRPIYACISDKVARLIISYYPDSDDDVLTLIKREVAPSTLEEFVARLSTFKLRYNNNMSSIHNYNLLFIQLVDAAPEVARRFTKVILRGYVEGIAPYKIRAPLLPLLDCEHVTLSMMMAKARSVTKSLIDTGWKWTYKRSKEANEHSESHSRKQHTSHQGNHNNSTGSKTKICNYCHKVGHTEDQCFIKKRKQKLKKLTSTSTIQRYSVQLGINRDKMVEFKALVDSGASGNFLHPKALAKIPNAAKKVIPCSIQVQHGEKSVITVSQQVTLWATISLNGRKTSAEINLLISTVTGDDELIIGNAWSMNFGLFTICIDDDEISSSEEYPEELARKTDVIDIHKMIPDSDIQDDIIKIVEEHAIVFDPTLPPEGSKLESFKVELEDPDSTWSTKPRRLCPAHQAELEKRLFEDTRDDIIEPSSSHRVCAPVFVPKRDGTTRMCINFIPLNRNTIPLPYPLPNVEELMSHVSNCHYFGSIDMKSGFHQIVVEPSSRPLLAFTCKKGIFQYKKMPFGTRNSSAHFQRAIYNAFSDLIPFACLIFVDDILIKGETKEAFLTNLNLVLDRLESFNIRAKPSKCLFGVEKIEFLGREVSSQGIRVAESRISDLRGLKSPTNKKQVQQVLGLFNYYRLFIKNYASRISEITSMTRKGVKFHWNDTLEATFQQIKEDIISRTLLFHIDYSKKLFLQTDASDTGVGGVLFQIDPKTNEAETIMFISKTLSSVERRWPTNEQEAYAVKFCVERAQHYLRGAHFTLQTDHANLRFMQNSKSPKVCRWNSFLNDFSFDVVHIPGKDNIVADAMSRIGHKITLKRLVIDEGALEEIKKAQLNLSDDEKEAYSFDEGYFRDNSHRIIIPRTEDILKRKVFDMFHGAITGHHGAAQTQFKIQNHGLSWSTIANDCKEWVSSCITCHKIRDSLPKRKPAFSTEREYPFHTLCIDTMGPFPDSELGHKYIIVIVDAFTRWCELLPTKTAESREVVDFLFYNIIARYGVPKEIISDSGRQYSNYLSDHLYDTFGIVQHCTTPDHPEANGRVERVNREIKQHSQHSALGCSPDEMLYGSREVTSFISDWETSRKKSFDELPKSHLSVDEYVKDLTDNISSLHKRARIIQKSSYDDPPEELKKGTWVIFKKFPPPKKLELSWDGPYEIILKTSDRHYKVRSPLGEIRFLHSSDVKAIPGVTLADATAAVAFDLGLRLPERILSQKGRGRGLRFLTQCVPILPSKLSKLASIIPIVFFSIPLFYSSPVFSAKSEQTFKGAL</sequence>
<dbReference type="Gene3D" id="3.30.420.10">
    <property type="entry name" value="Ribonuclease H-like superfamily/Ribonuclease H"/>
    <property type="match status" value="1"/>
</dbReference>
<dbReference type="CDD" id="cd01647">
    <property type="entry name" value="RT_LTR"/>
    <property type="match status" value="1"/>
</dbReference>
<feature type="region of interest" description="Disordered" evidence="7">
    <location>
        <begin position="1"/>
        <end position="25"/>
    </location>
</feature>
<dbReference type="SUPFAM" id="SSF56672">
    <property type="entry name" value="DNA/RNA polymerases"/>
    <property type="match status" value="1"/>
</dbReference>
<dbReference type="Pfam" id="PF17921">
    <property type="entry name" value="Integrase_H2C2"/>
    <property type="match status" value="1"/>
</dbReference>
<dbReference type="PROSITE" id="PS50878">
    <property type="entry name" value="RT_POL"/>
    <property type="match status" value="1"/>
</dbReference>
<dbReference type="Gene3D" id="1.10.340.70">
    <property type="match status" value="1"/>
</dbReference>
<dbReference type="CDD" id="cd09274">
    <property type="entry name" value="RNase_HI_RT_Ty3"/>
    <property type="match status" value="1"/>
</dbReference>
<dbReference type="EMBL" id="BQXS01012618">
    <property type="protein sequence ID" value="GKT25866.1"/>
    <property type="molecule type" value="Genomic_DNA"/>
</dbReference>
<dbReference type="InterPro" id="IPR050951">
    <property type="entry name" value="Retrovirus_Pol_polyprotein"/>
</dbReference>
<dbReference type="InterPro" id="IPR036397">
    <property type="entry name" value="RNaseH_sf"/>
</dbReference>
<evidence type="ECO:0000256" key="6">
    <source>
        <dbReference type="ARBA" id="ARBA00022918"/>
    </source>
</evidence>
<evidence type="ECO:0000256" key="5">
    <source>
        <dbReference type="ARBA" id="ARBA00022801"/>
    </source>
</evidence>
<dbReference type="CDD" id="cd00303">
    <property type="entry name" value="retropepsin_like"/>
    <property type="match status" value="1"/>
</dbReference>
<feature type="domain" description="Reverse transcriptase" evidence="8">
    <location>
        <begin position="667"/>
        <end position="846"/>
    </location>
</feature>
<keyword evidence="4" id="KW-0255">Endonuclease</keyword>
<dbReference type="InterPro" id="IPR041373">
    <property type="entry name" value="RT_RNaseH"/>
</dbReference>
<comment type="caution">
    <text evidence="10">The sequence shown here is derived from an EMBL/GenBank/DDBJ whole genome shotgun (WGS) entry which is preliminary data.</text>
</comment>